<evidence type="ECO:0000256" key="4">
    <source>
        <dbReference type="ARBA" id="ARBA00024746"/>
    </source>
</evidence>
<sequence>MAINAYGENVATYGTVTDTTSTVEDKTALGKDDFMKLLLIQLQYQDPTEPMDTEKILTQTSQLAALEASDNTKTALENLTNSLGSSQQFSTIAAIGKRADLGSDAIAHDEGSTSTFELYFPEDAYTGTIEISDSEGNVVATMNLQDQTDANGDPVDTHTEGVWQFTWDGKDDQDNAVASGIYHVNASYQNEASQTNTTRVGAYPIESVRFDSGTTYVKLGSSYVPLDNVVEVY</sequence>
<evidence type="ECO:0000313" key="7">
    <source>
        <dbReference type="EMBL" id="QOP40239.1"/>
    </source>
</evidence>
<feature type="domain" description="FlgD/Vpr Ig-like" evidence="6">
    <location>
        <begin position="103"/>
        <end position="190"/>
    </location>
</feature>
<comment type="similarity">
    <text evidence="1 5">Belongs to the FlgD family.</text>
</comment>
<evidence type="ECO:0000256" key="1">
    <source>
        <dbReference type="ARBA" id="ARBA00010577"/>
    </source>
</evidence>
<dbReference type="Gene3D" id="2.30.30.910">
    <property type="match status" value="1"/>
</dbReference>
<dbReference type="InterPro" id="IPR005648">
    <property type="entry name" value="FlgD"/>
</dbReference>
<keyword evidence="7" id="KW-0966">Cell projection</keyword>
<dbReference type="EMBL" id="CP041165">
    <property type="protein sequence ID" value="QOP40239.1"/>
    <property type="molecule type" value="Genomic_DNA"/>
</dbReference>
<dbReference type="Pfam" id="PF13860">
    <property type="entry name" value="FlgD_ig"/>
    <property type="match status" value="1"/>
</dbReference>
<name>A0A7M3V906_9BACT</name>
<comment type="function">
    <text evidence="4 5">Required for flagellar hook formation. May act as a scaffolding protein.</text>
</comment>
<dbReference type="InterPro" id="IPR025965">
    <property type="entry name" value="FlgD/Vpr_Ig-like"/>
</dbReference>
<evidence type="ECO:0000256" key="2">
    <source>
        <dbReference type="ARBA" id="ARBA00016013"/>
    </source>
</evidence>
<dbReference type="AlphaFoldDB" id="A0A7M3V906"/>
<dbReference type="Gene3D" id="2.60.40.4070">
    <property type="match status" value="1"/>
</dbReference>
<reference evidence="7 8" key="1">
    <citation type="submission" date="2019-06" db="EMBL/GenBank/DDBJ databases">
        <title>Sulfurimonas gotlandica sp. nov., a chemoautotrophic and psychrotolerant epsilonproteobacterium isolated from a pelagic redoxcline, and an emended description of the genus Sulfurimonas.</title>
        <authorList>
            <person name="Wang S."/>
            <person name="Jiang L."/>
            <person name="Shao Z."/>
        </authorList>
    </citation>
    <scope>NUCLEOTIDE SEQUENCE [LARGE SCALE GENOMIC DNA]</scope>
    <source>
        <strain evidence="7 8">B2</strain>
    </source>
</reference>
<evidence type="ECO:0000259" key="6">
    <source>
        <dbReference type="Pfam" id="PF13860"/>
    </source>
</evidence>
<dbReference type="RefSeq" id="WP_193113670.1">
    <property type="nucleotide sequence ID" value="NZ_CP041165.1"/>
</dbReference>
<proteinExistence type="inferred from homology"/>
<dbReference type="KEGG" id="smax:FJR03_00170"/>
<gene>
    <name evidence="7" type="ORF">FJR03_00170</name>
</gene>
<protein>
    <recommendedName>
        <fullName evidence="2 5">Basal-body rod modification protein FlgD</fullName>
    </recommendedName>
</protein>
<keyword evidence="3 5" id="KW-1005">Bacterial flagellum biogenesis</keyword>
<accession>A0A7M3V906</accession>
<evidence type="ECO:0000256" key="3">
    <source>
        <dbReference type="ARBA" id="ARBA00022795"/>
    </source>
</evidence>
<dbReference type="GO" id="GO:0044781">
    <property type="term" value="P:bacterial-type flagellum organization"/>
    <property type="evidence" value="ECO:0007669"/>
    <property type="project" value="UniProtKB-UniRule"/>
</dbReference>
<evidence type="ECO:0000313" key="8">
    <source>
        <dbReference type="Proteomes" id="UP000593910"/>
    </source>
</evidence>
<keyword evidence="8" id="KW-1185">Reference proteome</keyword>
<keyword evidence="7" id="KW-0282">Flagellum</keyword>
<keyword evidence="7" id="KW-0969">Cilium</keyword>
<dbReference type="Proteomes" id="UP000593910">
    <property type="component" value="Chromosome"/>
</dbReference>
<organism evidence="7 8">
    <name type="scientific">Sulfurimonas marina</name>
    <dbReference type="NCBI Taxonomy" id="2590551"/>
    <lineage>
        <taxon>Bacteria</taxon>
        <taxon>Pseudomonadati</taxon>
        <taxon>Campylobacterota</taxon>
        <taxon>Epsilonproteobacteria</taxon>
        <taxon>Campylobacterales</taxon>
        <taxon>Sulfurimonadaceae</taxon>
        <taxon>Sulfurimonas</taxon>
    </lineage>
</organism>
<evidence type="ECO:0000256" key="5">
    <source>
        <dbReference type="RuleBase" id="RU362076"/>
    </source>
</evidence>
<dbReference type="Pfam" id="PF03963">
    <property type="entry name" value="FlgD"/>
    <property type="match status" value="1"/>
</dbReference>